<dbReference type="InterPro" id="IPR036322">
    <property type="entry name" value="WD40_repeat_dom_sf"/>
</dbReference>
<feature type="domain" description="BBS7 beta-propeller" evidence="3">
    <location>
        <begin position="24"/>
        <end position="292"/>
    </location>
</feature>
<dbReference type="EMBL" id="MLAK01000640">
    <property type="protein sequence ID" value="OHT09381.1"/>
    <property type="molecule type" value="Genomic_DNA"/>
</dbReference>
<dbReference type="GO" id="GO:0016020">
    <property type="term" value="C:membrane"/>
    <property type="evidence" value="ECO:0007669"/>
    <property type="project" value="TreeGrafter"/>
</dbReference>
<gene>
    <name evidence="4" type="ORF">TRFO_21698</name>
</gene>
<accession>A0A1J4KJ71</accession>
<dbReference type="InterPro" id="IPR056335">
    <property type="entry name" value="BBS7_hairpin"/>
</dbReference>
<evidence type="ECO:0000313" key="5">
    <source>
        <dbReference type="Proteomes" id="UP000179807"/>
    </source>
</evidence>
<name>A0A1J4KJ71_9EUKA</name>
<feature type="domain" description="BBS7 helical hairpin" evidence="2">
    <location>
        <begin position="558"/>
        <end position="671"/>
    </location>
</feature>
<dbReference type="PANTHER" id="PTHR16074:SF4">
    <property type="entry name" value="BARDET-BIEDL SYNDROME 7 PROTEIN"/>
    <property type="match status" value="1"/>
</dbReference>
<dbReference type="InterPro" id="IPR015943">
    <property type="entry name" value="WD40/YVTN_repeat-like_dom_sf"/>
</dbReference>
<evidence type="ECO:0000259" key="3">
    <source>
        <dbReference type="Pfam" id="PF23743"/>
    </source>
</evidence>
<evidence type="ECO:0000313" key="4">
    <source>
        <dbReference type="EMBL" id="OHT09381.1"/>
    </source>
</evidence>
<dbReference type="GO" id="GO:0008104">
    <property type="term" value="P:intracellular protein localization"/>
    <property type="evidence" value="ECO:0007669"/>
    <property type="project" value="TreeGrafter"/>
</dbReference>
<protein>
    <submittedName>
        <fullName evidence="4">Uncharacterized protein</fullName>
    </submittedName>
</protein>
<dbReference type="GO" id="GO:0060271">
    <property type="term" value="P:cilium assembly"/>
    <property type="evidence" value="ECO:0007669"/>
    <property type="project" value="TreeGrafter"/>
</dbReference>
<dbReference type="GO" id="GO:0036064">
    <property type="term" value="C:ciliary basal body"/>
    <property type="evidence" value="ECO:0007669"/>
    <property type="project" value="TreeGrafter"/>
</dbReference>
<evidence type="ECO:0000259" key="2">
    <source>
        <dbReference type="Pfam" id="PF23349"/>
    </source>
</evidence>
<dbReference type="InterPro" id="IPR056332">
    <property type="entry name" value="Beta-prop_BBS7"/>
</dbReference>
<keyword evidence="5" id="KW-1185">Reference proteome</keyword>
<feature type="coiled-coil region" evidence="1">
    <location>
        <begin position="311"/>
        <end position="338"/>
    </location>
</feature>
<dbReference type="Pfam" id="PF23743">
    <property type="entry name" value="Beta-prop_BBS7"/>
    <property type="match status" value="1"/>
</dbReference>
<dbReference type="RefSeq" id="XP_068362517.1">
    <property type="nucleotide sequence ID" value="XM_068502131.1"/>
</dbReference>
<dbReference type="SUPFAM" id="SSF50978">
    <property type="entry name" value="WD40 repeat-like"/>
    <property type="match status" value="1"/>
</dbReference>
<comment type="caution">
    <text evidence="4">The sequence shown here is derived from an EMBL/GenBank/DDBJ whole genome shotgun (WGS) entry which is preliminary data.</text>
</comment>
<dbReference type="PANTHER" id="PTHR16074">
    <property type="entry name" value="BARDET-BIEDL SYNDROME 7 PROTEIN"/>
    <property type="match status" value="1"/>
</dbReference>
<dbReference type="GO" id="GO:0034464">
    <property type="term" value="C:BBSome"/>
    <property type="evidence" value="ECO:0007669"/>
    <property type="project" value="TreeGrafter"/>
</dbReference>
<dbReference type="GO" id="GO:0005930">
    <property type="term" value="C:axoneme"/>
    <property type="evidence" value="ECO:0007669"/>
    <property type="project" value="TreeGrafter"/>
</dbReference>
<dbReference type="VEuPathDB" id="TrichDB:TRFO_21698"/>
<evidence type="ECO:0000256" key="1">
    <source>
        <dbReference type="SAM" id="Coils"/>
    </source>
</evidence>
<dbReference type="Pfam" id="PF23349">
    <property type="entry name" value="BBS7_hp"/>
    <property type="match status" value="1"/>
</dbReference>
<keyword evidence="1" id="KW-0175">Coiled coil</keyword>
<sequence>MDILISYYPILHLPSIRPNSLALLKKSGSKTQKWGIVGADGQLKVFQFKSKSLKNRFNYTSPSASSESLIPNGDSFLMSVNREIYQINRKGAASKFKNTPFENSISCLAMNSTLVAASCGLISSLQSDHNQAIPLPAQAVSVVYRENICYVGCNDGTVSTFIGGGTQQIARLPSAITCMAPIQRKHGQSILVVGCADSTIRFYNDKDKLISSMALSSSATAIGSYDFDKDGFAEIVVGLEDSTINLISIALIDTPKVVSSMQLGFNVSNIGIGTIYSSDMISILVTSQTGQVGIVFIEPRSDRSLLTSKAPKVTEKEIEDLKKRVNDLENKAKSANVKPTSVPAQTSVEIRGDPVTQKFIFLVESERPISRIALSSTVQLKFYPRTDCQTVISPCPPHKDHCSCIVRPLDQTATRVAFDFSYEIGKGGELISYISFVKNQAVLNKNFTLKPFGLLKRVTDDSLLKIHEDSLGIIEVTGSSTSTFRGMLDNCLPTMLEDDEPQTFSSGPIGSLVTVIVRGDKFVAKSIFFPIVVQLRTFILESMNKAKQRVTFETKLGENCIFTFFKKIKDRLLEVMIAGSLYYKLKALQEVKNSSPTANFGDEETARVLQDAASIEKKFAECKDEYDAFINEIQIFYTEMWKKNNIDASSRVPDLLTALKEVKDEDTLNVLIEFMRSQPK</sequence>
<dbReference type="OrthoDB" id="414590at2759"/>
<reference evidence="4" key="1">
    <citation type="submission" date="2016-10" db="EMBL/GenBank/DDBJ databases">
        <authorList>
            <person name="Benchimol M."/>
            <person name="Almeida L.G."/>
            <person name="Vasconcelos A.T."/>
            <person name="Perreira-Neves A."/>
            <person name="Rosa I.A."/>
            <person name="Tasca T."/>
            <person name="Bogo M.R."/>
            <person name="de Souza W."/>
        </authorList>
    </citation>
    <scope>NUCLEOTIDE SEQUENCE [LARGE SCALE GENOMIC DNA]</scope>
    <source>
        <strain evidence="4">K</strain>
    </source>
</reference>
<dbReference type="AlphaFoldDB" id="A0A1J4KJ71"/>
<dbReference type="Proteomes" id="UP000179807">
    <property type="component" value="Unassembled WGS sequence"/>
</dbReference>
<proteinExistence type="predicted"/>
<organism evidence="4 5">
    <name type="scientific">Tritrichomonas foetus</name>
    <dbReference type="NCBI Taxonomy" id="1144522"/>
    <lineage>
        <taxon>Eukaryota</taxon>
        <taxon>Metamonada</taxon>
        <taxon>Parabasalia</taxon>
        <taxon>Tritrichomonadida</taxon>
        <taxon>Tritrichomonadidae</taxon>
        <taxon>Tritrichomonas</taxon>
    </lineage>
</organism>
<dbReference type="Gene3D" id="2.130.10.10">
    <property type="entry name" value="YVTN repeat-like/Quinoprotein amine dehydrogenase"/>
    <property type="match status" value="1"/>
</dbReference>
<dbReference type="GeneID" id="94836835"/>